<keyword evidence="2" id="KW-1185">Reference proteome</keyword>
<gene>
    <name evidence="1" type="ORF">PR048_009830</name>
</gene>
<reference evidence="1 2" key="1">
    <citation type="submission" date="2023-02" db="EMBL/GenBank/DDBJ databases">
        <title>LHISI_Scaffold_Assembly.</title>
        <authorList>
            <person name="Stuart O.P."/>
            <person name="Cleave R."/>
            <person name="Magrath M.J.L."/>
            <person name="Mikheyev A.S."/>
        </authorList>
    </citation>
    <scope>NUCLEOTIDE SEQUENCE [LARGE SCALE GENOMIC DNA]</scope>
    <source>
        <strain evidence="1">Daus_M_001</strain>
        <tissue evidence="1">Leg muscle</tissue>
    </source>
</reference>
<protein>
    <submittedName>
        <fullName evidence="1">Uncharacterized protein</fullName>
    </submittedName>
</protein>
<dbReference type="Proteomes" id="UP001159363">
    <property type="component" value="Chromosome 3"/>
</dbReference>
<organism evidence="1 2">
    <name type="scientific">Dryococelus australis</name>
    <dbReference type="NCBI Taxonomy" id="614101"/>
    <lineage>
        <taxon>Eukaryota</taxon>
        <taxon>Metazoa</taxon>
        <taxon>Ecdysozoa</taxon>
        <taxon>Arthropoda</taxon>
        <taxon>Hexapoda</taxon>
        <taxon>Insecta</taxon>
        <taxon>Pterygota</taxon>
        <taxon>Neoptera</taxon>
        <taxon>Polyneoptera</taxon>
        <taxon>Phasmatodea</taxon>
        <taxon>Verophasmatodea</taxon>
        <taxon>Anareolatae</taxon>
        <taxon>Phasmatidae</taxon>
        <taxon>Eurycanthinae</taxon>
        <taxon>Dryococelus</taxon>
    </lineage>
</organism>
<evidence type="ECO:0000313" key="2">
    <source>
        <dbReference type="Proteomes" id="UP001159363"/>
    </source>
</evidence>
<comment type="caution">
    <text evidence="1">The sequence shown here is derived from an EMBL/GenBank/DDBJ whole genome shotgun (WGS) entry which is preliminary data.</text>
</comment>
<proteinExistence type="predicted"/>
<name>A0ABQ9I123_9NEOP</name>
<dbReference type="EMBL" id="JARBHB010000003">
    <property type="protein sequence ID" value="KAJ8890322.1"/>
    <property type="molecule type" value="Genomic_DNA"/>
</dbReference>
<evidence type="ECO:0000313" key="1">
    <source>
        <dbReference type="EMBL" id="KAJ8890322.1"/>
    </source>
</evidence>
<sequence>MTGFRAKLLMIECVFEFQAIEDEWRDVTSGSQTRTYTQKYRISPFTTGATVAERLQCSPPTNAKPGSIPGRVSPGFSQVGIVPDDVDGFSRGSPVSPALAFGCHFIITSLQPDHSARRMINLVSVPGPNRTNVNRGAHRKLLGLGVVGIEFLLCIPDVVSIPAGCNGDGFPPTALTLTFQGCTPRRKWERQLAHAAHGVPARGPGQFDIRLLPACPLGPDYRDPGLLCARTSTGGLVGDLGGGGGYVVGLRLRLWPRRGSPSACREGNLLAVPMEVIDDGVATAYLLQVYQFRLHFRVSAATPYTNTSMAVPRAWGTTATGRIVARSSLPPLGEVDQLRFDPAQLDEEHCTLARAGNEHLYAKTQLGKVKEAAGIAERRMEGARVCEAELVANSSHQTALGCASLQYSLALGSVQTCASPRGWGRGREANENKVPFPAAKILPLHDNNGEMEVSRAHNPEVSGSKPLSATIGPSSLHATAGTSCTLGYAGNEHLRGNSRESAGITSLTFVAILLWGCQPSSNLH</sequence>
<accession>A0ABQ9I123</accession>